<dbReference type="HAMAP" id="MF_00213">
    <property type="entry name" value="HypA_HybF"/>
    <property type="match status" value="1"/>
</dbReference>
<accession>A0A401ZNI5</accession>
<dbReference type="Gene3D" id="3.30.2320.80">
    <property type="match status" value="1"/>
</dbReference>
<dbReference type="Pfam" id="PF01155">
    <property type="entry name" value="HypA"/>
    <property type="match status" value="1"/>
</dbReference>
<dbReference type="PANTHER" id="PTHR34535">
    <property type="entry name" value="HYDROGENASE MATURATION FACTOR HYPA"/>
    <property type="match status" value="1"/>
</dbReference>
<evidence type="ECO:0000256" key="4">
    <source>
        <dbReference type="HAMAP-Rule" id="MF_00213"/>
    </source>
</evidence>
<dbReference type="GO" id="GO:0016151">
    <property type="term" value="F:nickel cation binding"/>
    <property type="evidence" value="ECO:0007669"/>
    <property type="project" value="UniProtKB-UniRule"/>
</dbReference>
<evidence type="ECO:0000256" key="1">
    <source>
        <dbReference type="ARBA" id="ARBA00022596"/>
    </source>
</evidence>
<dbReference type="PIRSF" id="PIRSF004761">
    <property type="entry name" value="Hydrgn_mat_HypA"/>
    <property type="match status" value="1"/>
</dbReference>
<dbReference type="PANTHER" id="PTHR34535:SF3">
    <property type="entry name" value="HYDROGENASE MATURATION FACTOR HYPA"/>
    <property type="match status" value="1"/>
</dbReference>
<dbReference type="Proteomes" id="UP000287224">
    <property type="component" value="Unassembled WGS sequence"/>
</dbReference>
<keyword evidence="6" id="KW-1185">Reference proteome</keyword>
<reference evidence="6" key="1">
    <citation type="submission" date="2018-12" db="EMBL/GenBank/DDBJ databases">
        <title>Tengunoibacter tsumagoiensis gen. nov., sp. nov., Dictyobacter kobayashii sp. nov., D. alpinus sp. nov., and D. joshuensis sp. nov. and description of Dictyobacteraceae fam. nov. within the order Ktedonobacterales isolated from Tengu-no-mugimeshi.</title>
        <authorList>
            <person name="Wang C.M."/>
            <person name="Zheng Y."/>
            <person name="Sakai Y."/>
            <person name="Toyoda A."/>
            <person name="Minakuchi Y."/>
            <person name="Abe K."/>
            <person name="Yokota A."/>
            <person name="Yabe S."/>
        </authorList>
    </citation>
    <scope>NUCLEOTIDE SEQUENCE [LARGE SCALE GENOMIC DNA]</scope>
    <source>
        <strain evidence="6">S-27</strain>
    </source>
</reference>
<organism evidence="5 6">
    <name type="scientific">Dictyobacter aurantiacus</name>
    <dbReference type="NCBI Taxonomy" id="1936993"/>
    <lineage>
        <taxon>Bacteria</taxon>
        <taxon>Bacillati</taxon>
        <taxon>Chloroflexota</taxon>
        <taxon>Ktedonobacteria</taxon>
        <taxon>Ktedonobacterales</taxon>
        <taxon>Dictyobacteraceae</taxon>
        <taxon>Dictyobacter</taxon>
    </lineage>
</organism>
<feature type="binding site" evidence="4">
    <location>
        <position position="2"/>
    </location>
    <ligand>
        <name>Ni(2+)</name>
        <dbReference type="ChEBI" id="CHEBI:49786"/>
    </ligand>
</feature>
<proteinExistence type="inferred from homology"/>
<protein>
    <recommendedName>
        <fullName evidence="4">Hydrogenase maturation factor HypA</fullName>
    </recommendedName>
</protein>
<name>A0A401ZNI5_9CHLR</name>
<comment type="caution">
    <text evidence="5">The sequence shown here is derived from an EMBL/GenBank/DDBJ whole genome shotgun (WGS) entry which is preliminary data.</text>
</comment>
<dbReference type="EMBL" id="BIFQ01000002">
    <property type="protein sequence ID" value="GCE08425.1"/>
    <property type="molecule type" value="Genomic_DNA"/>
</dbReference>
<dbReference type="OrthoDB" id="9800361at2"/>
<feature type="binding site" evidence="4">
    <location>
        <position position="74"/>
    </location>
    <ligand>
        <name>Zn(2+)</name>
        <dbReference type="ChEBI" id="CHEBI:29105"/>
    </ligand>
</feature>
<evidence type="ECO:0000313" key="5">
    <source>
        <dbReference type="EMBL" id="GCE08425.1"/>
    </source>
</evidence>
<feature type="binding site" evidence="4">
    <location>
        <position position="77"/>
    </location>
    <ligand>
        <name>Zn(2+)</name>
        <dbReference type="ChEBI" id="CHEBI:29105"/>
    </ligand>
</feature>
<keyword evidence="2 4" id="KW-0479">Metal-binding</keyword>
<sequence length="124" mass="13537">MHELSIADAIAGVVTEQAVLYQATSIKSIHVRIGEANAVDTDALRFCFDVVSDAQPLLSGARLAIDIVPHRARCRHCGQEFHVVQCIMQCPTCDCWEADVLSGTEFMIQDMEIDNSTTREGGDG</sequence>
<evidence type="ECO:0000313" key="6">
    <source>
        <dbReference type="Proteomes" id="UP000287224"/>
    </source>
</evidence>
<comment type="function">
    <text evidence="4">Involved in the maturation of [NiFe] hydrogenases. Required for nickel insertion into the metal center of the hydrogenase.</text>
</comment>
<feature type="binding site" evidence="4">
    <location>
        <position position="93"/>
    </location>
    <ligand>
        <name>Zn(2+)</name>
        <dbReference type="ChEBI" id="CHEBI:29105"/>
    </ligand>
</feature>
<dbReference type="NCBIfam" id="TIGR00100">
    <property type="entry name" value="hypA"/>
    <property type="match status" value="1"/>
</dbReference>
<dbReference type="AlphaFoldDB" id="A0A401ZNI5"/>
<dbReference type="GO" id="GO:0051604">
    <property type="term" value="P:protein maturation"/>
    <property type="evidence" value="ECO:0007669"/>
    <property type="project" value="InterPro"/>
</dbReference>
<keyword evidence="1 4" id="KW-0533">Nickel</keyword>
<dbReference type="GO" id="GO:0008270">
    <property type="term" value="F:zinc ion binding"/>
    <property type="evidence" value="ECO:0007669"/>
    <property type="project" value="UniProtKB-UniRule"/>
</dbReference>
<comment type="similarity">
    <text evidence="4">Belongs to the HypA/HybF family.</text>
</comment>
<dbReference type="InterPro" id="IPR000688">
    <property type="entry name" value="HypA/HybF"/>
</dbReference>
<feature type="binding site" evidence="4">
    <location>
        <position position="90"/>
    </location>
    <ligand>
        <name>Zn(2+)</name>
        <dbReference type="ChEBI" id="CHEBI:29105"/>
    </ligand>
</feature>
<evidence type="ECO:0000256" key="3">
    <source>
        <dbReference type="ARBA" id="ARBA00022833"/>
    </source>
</evidence>
<evidence type="ECO:0000256" key="2">
    <source>
        <dbReference type="ARBA" id="ARBA00022723"/>
    </source>
</evidence>
<keyword evidence="3 4" id="KW-0862">Zinc</keyword>
<gene>
    <name evidence="4 5" type="primary">hypA</name>
    <name evidence="5" type="ORF">KDAU_57540</name>
</gene>
<dbReference type="RefSeq" id="WP_126600968.1">
    <property type="nucleotide sequence ID" value="NZ_BIFQ01000002.1"/>
</dbReference>